<dbReference type="AlphaFoldDB" id="A0A183FNK2"/>
<evidence type="ECO:0000256" key="1">
    <source>
        <dbReference type="ARBA" id="ARBA00004123"/>
    </source>
</evidence>
<gene>
    <name evidence="5" type="ORF">HPBE_LOCUS9084</name>
</gene>
<proteinExistence type="inferred from homology"/>
<dbReference type="GO" id="GO:0005655">
    <property type="term" value="C:nucleolar ribonuclease P complex"/>
    <property type="evidence" value="ECO:0007669"/>
    <property type="project" value="TreeGrafter"/>
</dbReference>
<dbReference type="Gene3D" id="3.20.20.140">
    <property type="entry name" value="Metal-dependent hydrolases"/>
    <property type="match status" value="2"/>
</dbReference>
<dbReference type="Proteomes" id="UP000050761">
    <property type="component" value="Unassembled WGS sequence"/>
</dbReference>
<comment type="subcellular location">
    <subcellularLocation>
        <location evidence="1">Nucleus</location>
    </subcellularLocation>
</comment>
<accession>A0A183FNK2</accession>
<dbReference type="EMBL" id="UZAH01026340">
    <property type="protein sequence ID" value="VDO79136.1"/>
    <property type="molecule type" value="Genomic_DNA"/>
</dbReference>
<dbReference type="OrthoDB" id="17948at2759"/>
<reference evidence="5 6" key="1">
    <citation type="submission" date="2018-11" db="EMBL/GenBank/DDBJ databases">
        <authorList>
            <consortium name="Pathogen Informatics"/>
        </authorList>
    </citation>
    <scope>NUCLEOTIDE SEQUENCE [LARGE SCALE GENOMIC DNA]</scope>
</reference>
<dbReference type="PANTHER" id="PTHR13031">
    <property type="entry name" value="RIBONUCLEASE P SUBUNIT P30"/>
    <property type="match status" value="1"/>
</dbReference>
<keyword evidence="6" id="KW-1185">Reference proteome</keyword>
<feature type="region of interest" description="Disordered" evidence="4">
    <location>
        <begin position="62"/>
        <end position="93"/>
    </location>
</feature>
<dbReference type="InterPro" id="IPR016195">
    <property type="entry name" value="Pol/histidinol_Pase-like"/>
</dbReference>
<keyword evidence="3" id="KW-0819">tRNA processing</keyword>
<dbReference type="GO" id="GO:0008033">
    <property type="term" value="P:tRNA processing"/>
    <property type="evidence" value="ECO:0007669"/>
    <property type="project" value="UniProtKB-KW"/>
</dbReference>
<evidence type="ECO:0000256" key="3">
    <source>
        <dbReference type="ARBA" id="ARBA00022694"/>
    </source>
</evidence>
<dbReference type="InterPro" id="IPR002738">
    <property type="entry name" value="RNase_P_p30"/>
</dbReference>
<dbReference type="GO" id="GO:0003723">
    <property type="term" value="F:RNA binding"/>
    <property type="evidence" value="ECO:0007669"/>
    <property type="project" value="TreeGrafter"/>
</dbReference>
<dbReference type="Pfam" id="PF01876">
    <property type="entry name" value="RNase_P_p30"/>
    <property type="match status" value="1"/>
</dbReference>
<reference evidence="7" key="2">
    <citation type="submission" date="2019-09" db="UniProtKB">
        <authorList>
            <consortium name="WormBaseParasite"/>
        </authorList>
    </citation>
    <scope>IDENTIFICATION</scope>
</reference>
<sequence length="291" mass="32644">MNSVGAAGNSFQYAELNIRHTGNVERTLAMVKRAVRMGYDAVAVNIDIGDIVPEEFAEEHLNSQANAGSVDKPPPKKKSRKGEDRRPREQQLPEPFLIDESLLDLTDLQKQGKRFRQFSRITFTLNDASVIHNVFNNPRLRQFDIVAVRPTDVNILNTLTRKTDTIDIITMNPETHVSWLHKAKFLEMIRVEGVGFEITYAPALFPANRRSVGRFFSRYFCITMLHACGFQCLHSGRFLLRGLRGRGVVLSSGASTMSELRAPVDVMNMAVLWGVSGADARLLISGKRLNS</sequence>
<evidence type="ECO:0000256" key="4">
    <source>
        <dbReference type="SAM" id="MobiDB-lite"/>
    </source>
</evidence>
<evidence type="ECO:0000313" key="5">
    <source>
        <dbReference type="EMBL" id="VDO79136.1"/>
    </source>
</evidence>
<dbReference type="SUPFAM" id="SSF89550">
    <property type="entry name" value="PHP domain-like"/>
    <property type="match status" value="1"/>
</dbReference>
<evidence type="ECO:0000313" key="6">
    <source>
        <dbReference type="Proteomes" id="UP000050761"/>
    </source>
</evidence>
<dbReference type="WBParaSite" id="HPBE_0000908301-mRNA-1">
    <property type="protein sequence ID" value="HPBE_0000908301-mRNA-1"/>
    <property type="gene ID" value="HPBE_0000908301"/>
</dbReference>
<comment type="similarity">
    <text evidence="2">Belongs to the eukaryotic/archaeal RNase P protein component 3 family.</text>
</comment>
<name>A0A183FNK2_HELPZ</name>
<protein>
    <submittedName>
        <fullName evidence="7">RNase P subunit p30</fullName>
    </submittedName>
</protein>
<dbReference type="PANTHER" id="PTHR13031:SF0">
    <property type="entry name" value="RIBONUCLEASE P PROTEIN SUBUNIT P30"/>
    <property type="match status" value="1"/>
</dbReference>
<organism evidence="6 7">
    <name type="scientific">Heligmosomoides polygyrus</name>
    <name type="common">Parasitic roundworm</name>
    <dbReference type="NCBI Taxonomy" id="6339"/>
    <lineage>
        <taxon>Eukaryota</taxon>
        <taxon>Metazoa</taxon>
        <taxon>Ecdysozoa</taxon>
        <taxon>Nematoda</taxon>
        <taxon>Chromadorea</taxon>
        <taxon>Rhabditida</taxon>
        <taxon>Rhabditina</taxon>
        <taxon>Rhabditomorpha</taxon>
        <taxon>Strongyloidea</taxon>
        <taxon>Heligmosomidae</taxon>
        <taxon>Heligmosomoides</taxon>
    </lineage>
</organism>
<accession>A0A3P7XW01</accession>
<feature type="compositionally biased region" description="Basic and acidic residues" evidence="4">
    <location>
        <begin position="81"/>
        <end position="91"/>
    </location>
</feature>
<evidence type="ECO:0000256" key="2">
    <source>
        <dbReference type="ARBA" id="ARBA00007331"/>
    </source>
</evidence>
<evidence type="ECO:0000313" key="7">
    <source>
        <dbReference type="WBParaSite" id="HPBE_0000908301-mRNA-1"/>
    </source>
</evidence>